<evidence type="ECO:0000313" key="2">
    <source>
        <dbReference type="EMBL" id="QJA63658.1"/>
    </source>
</evidence>
<accession>A0A6M3JU08</accession>
<dbReference type="GO" id="GO:0004519">
    <property type="term" value="F:endonuclease activity"/>
    <property type="evidence" value="ECO:0007669"/>
    <property type="project" value="UniProtKB-KW"/>
</dbReference>
<dbReference type="InterPro" id="IPR003615">
    <property type="entry name" value="HNH_nuc"/>
</dbReference>
<sequence length="184" mass="21127">MAKNYSTKICPNCNQSFTPRSGRQIYCNPSCHEFIPDVHFWPKVKKTAQAGCWEWQGARSSDGYGVCGVYKSYRTHRMAWEIYFGPIPRDMLVLHHCDNPSCVNPSHLFLGSQADNMHDMFNKGRENIVYGESNGHAKLTESDIMDIRKKANTGDSNKILASFYGVCRQHIAKIIARKRWKHIK</sequence>
<evidence type="ECO:0000313" key="3">
    <source>
        <dbReference type="EMBL" id="QJA72868.1"/>
    </source>
</evidence>
<keyword evidence="3" id="KW-0378">Hydrolase</keyword>
<gene>
    <name evidence="3" type="ORF">MM415A02573_0006</name>
    <name evidence="2" type="ORF">MM415B00601_0018</name>
</gene>
<reference evidence="3" key="1">
    <citation type="submission" date="2020-03" db="EMBL/GenBank/DDBJ databases">
        <title>The deep terrestrial virosphere.</title>
        <authorList>
            <person name="Holmfeldt K."/>
            <person name="Nilsson E."/>
            <person name="Simone D."/>
            <person name="Lopez-Fernandez M."/>
            <person name="Wu X."/>
            <person name="de Brujin I."/>
            <person name="Lundin D."/>
            <person name="Andersson A."/>
            <person name="Bertilsson S."/>
            <person name="Dopson M."/>
        </authorList>
    </citation>
    <scope>NUCLEOTIDE SEQUENCE</scope>
    <source>
        <strain evidence="3">MM415A02573</strain>
        <strain evidence="2">MM415B00601</strain>
    </source>
</reference>
<organism evidence="3">
    <name type="scientific">viral metagenome</name>
    <dbReference type="NCBI Taxonomy" id="1070528"/>
    <lineage>
        <taxon>unclassified sequences</taxon>
        <taxon>metagenomes</taxon>
        <taxon>organismal metagenomes</taxon>
    </lineage>
</organism>
<keyword evidence="3" id="KW-0540">Nuclease</keyword>
<dbReference type="EMBL" id="MT141984">
    <property type="protein sequence ID" value="QJA72868.1"/>
    <property type="molecule type" value="Genomic_DNA"/>
</dbReference>
<dbReference type="EMBL" id="MT141502">
    <property type="protein sequence ID" value="QJA63658.1"/>
    <property type="molecule type" value="Genomic_DNA"/>
</dbReference>
<dbReference type="AlphaFoldDB" id="A0A6M3JU08"/>
<keyword evidence="3" id="KW-0255">Endonuclease</keyword>
<dbReference type="InterPro" id="IPR044930">
    <property type="entry name" value="Homing_endonuclease_His-Me"/>
</dbReference>
<evidence type="ECO:0000259" key="1">
    <source>
        <dbReference type="Pfam" id="PF13392"/>
    </source>
</evidence>
<name>A0A6M3JU08_9ZZZZ</name>
<dbReference type="Gene3D" id="3.90.75.10">
    <property type="entry name" value="Homing Intron 3 (I-ppo) Encoded Endonuclease, Chain A"/>
    <property type="match status" value="1"/>
</dbReference>
<dbReference type="SUPFAM" id="SSF54060">
    <property type="entry name" value="His-Me finger endonucleases"/>
    <property type="match status" value="1"/>
</dbReference>
<feature type="domain" description="HNH nuclease" evidence="1">
    <location>
        <begin position="73"/>
        <end position="117"/>
    </location>
</feature>
<protein>
    <submittedName>
        <fullName evidence="3">Putative homing endonuclease</fullName>
    </submittedName>
</protein>
<proteinExistence type="predicted"/>
<dbReference type="Pfam" id="PF13392">
    <property type="entry name" value="HNH_3"/>
    <property type="match status" value="1"/>
</dbReference>
<dbReference type="InterPro" id="IPR044925">
    <property type="entry name" value="His-Me_finger_sf"/>
</dbReference>